<evidence type="ECO:0000313" key="3">
    <source>
        <dbReference type="Proteomes" id="UP000005990"/>
    </source>
</evidence>
<dbReference type="SMART" id="SM00450">
    <property type="entry name" value="RHOD"/>
    <property type="match status" value="1"/>
</dbReference>
<dbReference type="SUPFAM" id="SSF52821">
    <property type="entry name" value="Rhodanese/Cell cycle control phosphatase"/>
    <property type="match status" value="1"/>
</dbReference>
<accession>E4KPY8</accession>
<evidence type="ECO:0000259" key="1">
    <source>
        <dbReference type="PROSITE" id="PS50206"/>
    </source>
</evidence>
<dbReference type="RefSeq" id="WP_006418568.1">
    <property type="nucleotide sequence ID" value="NZ_AENN01000015.1"/>
</dbReference>
<dbReference type="eggNOG" id="COG0607">
    <property type="taxonomic scope" value="Bacteria"/>
</dbReference>
<dbReference type="PROSITE" id="PS50206">
    <property type="entry name" value="RHODANESE_3"/>
    <property type="match status" value="1"/>
</dbReference>
<protein>
    <submittedName>
        <fullName evidence="2">Rhodanese family protein</fullName>
    </submittedName>
</protein>
<reference evidence="2 3" key="1">
    <citation type="submission" date="2010-10" db="EMBL/GenBank/DDBJ databases">
        <authorList>
            <person name="Durkin A.S."/>
            <person name="Madupu R."/>
            <person name="Torralba M."/>
            <person name="Gillis M."/>
            <person name="Methe B."/>
            <person name="Sutton G."/>
            <person name="Nelson K.E."/>
        </authorList>
    </citation>
    <scope>NUCLEOTIDE SEQUENCE [LARGE SCALE GENOMIC DNA]</scope>
    <source>
        <strain evidence="2 3">ACS-139-V-Col8</strain>
    </source>
</reference>
<gene>
    <name evidence="2" type="ORF">HMPREF9257_1627</name>
</gene>
<feature type="domain" description="Rhodanese" evidence="1">
    <location>
        <begin position="15"/>
        <end position="95"/>
    </location>
</feature>
<dbReference type="STRING" id="908337.HMPREF9257_1627"/>
<evidence type="ECO:0000313" key="2">
    <source>
        <dbReference type="EMBL" id="EFR31365.1"/>
    </source>
</evidence>
<dbReference type="Pfam" id="PF00581">
    <property type="entry name" value="Rhodanese"/>
    <property type="match status" value="1"/>
</dbReference>
<dbReference type="InterPro" id="IPR001763">
    <property type="entry name" value="Rhodanese-like_dom"/>
</dbReference>
<dbReference type="Proteomes" id="UP000005990">
    <property type="component" value="Unassembled WGS sequence"/>
</dbReference>
<keyword evidence="3" id="KW-1185">Reference proteome</keyword>
<name>E4KPY8_9LACT</name>
<dbReference type="PANTHER" id="PTHR43031">
    <property type="entry name" value="FAD-DEPENDENT OXIDOREDUCTASE"/>
    <property type="match status" value="1"/>
</dbReference>
<dbReference type="CDD" id="cd00158">
    <property type="entry name" value="RHOD"/>
    <property type="match status" value="1"/>
</dbReference>
<comment type="caution">
    <text evidence="2">The sequence shown here is derived from an EMBL/GenBank/DDBJ whole genome shotgun (WGS) entry which is preliminary data.</text>
</comment>
<sequence>MYPTISISEFLSRAEKSALNLLDVRGPQGFAASHLPQAQSKPYADILTWSKDLDSNQDYYVICAIGQTSAKACDFLASQGFKVTNIEGGMAALDSSSDLG</sequence>
<dbReference type="Gene3D" id="3.40.250.10">
    <property type="entry name" value="Rhodanese-like domain"/>
    <property type="match status" value="1"/>
</dbReference>
<dbReference type="InterPro" id="IPR036873">
    <property type="entry name" value="Rhodanese-like_dom_sf"/>
</dbReference>
<dbReference type="InterPro" id="IPR050229">
    <property type="entry name" value="GlpE_sulfurtransferase"/>
</dbReference>
<dbReference type="AlphaFoldDB" id="E4KPY8"/>
<proteinExistence type="predicted"/>
<dbReference type="PANTHER" id="PTHR43031:SF17">
    <property type="entry name" value="SULFURTRANSFERASE YTWF-RELATED"/>
    <property type="match status" value="1"/>
</dbReference>
<organism evidence="2 3">
    <name type="scientific">Eremococcus coleocola ACS-139-V-Col8</name>
    <dbReference type="NCBI Taxonomy" id="908337"/>
    <lineage>
        <taxon>Bacteria</taxon>
        <taxon>Bacillati</taxon>
        <taxon>Bacillota</taxon>
        <taxon>Bacilli</taxon>
        <taxon>Lactobacillales</taxon>
        <taxon>Aerococcaceae</taxon>
        <taxon>Eremococcus</taxon>
    </lineage>
</organism>
<dbReference type="EMBL" id="AENN01000015">
    <property type="protein sequence ID" value="EFR31365.1"/>
    <property type="molecule type" value="Genomic_DNA"/>
</dbReference>
<dbReference type="OrthoDB" id="9800872at2"/>